<name>A0A4C1XM26_EUMVA</name>
<dbReference type="AlphaFoldDB" id="A0A4C1XM26"/>
<accession>A0A4C1XM26</accession>
<evidence type="ECO:0000313" key="1">
    <source>
        <dbReference type="EMBL" id="GBP64966.1"/>
    </source>
</evidence>
<evidence type="ECO:0000313" key="2">
    <source>
        <dbReference type="Proteomes" id="UP000299102"/>
    </source>
</evidence>
<proteinExistence type="predicted"/>
<protein>
    <submittedName>
        <fullName evidence="1">Uncharacterized protein</fullName>
    </submittedName>
</protein>
<organism evidence="1 2">
    <name type="scientific">Eumeta variegata</name>
    <name type="common">Bagworm moth</name>
    <name type="synonym">Eumeta japonica</name>
    <dbReference type="NCBI Taxonomy" id="151549"/>
    <lineage>
        <taxon>Eukaryota</taxon>
        <taxon>Metazoa</taxon>
        <taxon>Ecdysozoa</taxon>
        <taxon>Arthropoda</taxon>
        <taxon>Hexapoda</taxon>
        <taxon>Insecta</taxon>
        <taxon>Pterygota</taxon>
        <taxon>Neoptera</taxon>
        <taxon>Endopterygota</taxon>
        <taxon>Lepidoptera</taxon>
        <taxon>Glossata</taxon>
        <taxon>Ditrysia</taxon>
        <taxon>Tineoidea</taxon>
        <taxon>Psychidae</taxon>
        <taxon>Oiketicinae</taxon>
        <taxon>Eumeta</taxon>
    </lineage>
</organism>
<comment type="caution">
    <text evidence="1">The sequence shown here is derived from an EMBL/GenBank/DDBJ whole genome shotgun (WGS) entry which is preliminary data.</text>
</comment>
<dbReference type="Proteomes" id="UP000299102">
    <property type="component" value="Unassembled WGS sequence"/>
</dbReference>
<gene>
    <name evidence="1" type="ORF">EVAR_36586_1</name>
</gene>
<dbReference type="OrthoDB" id="10014409at2759"/>
<dbReference type="EMBL" id="BGZK01000915">
    <property type="protein sequence ID" value="GBP64966.1"/>
    <property type="molecule type" value="Genomic_DNA"/>
</dbReference>
<reference evidence="1 2" key="1">
    <citation type="journal article" date="2019" name="Commun. Biol.">
        <title>The bagworm genome reveals a unique fibroin gene that provides high tensile strength.</title>
        <authorList>
            <person name="Kono N."/>
            <person name="Nakamura H."/>
            <person name="Ohtoshi R."/>
            <person name="Tomita M."/>
            <person name="Numata K."/>
            <person name="Arakawa K."/>
        </authorList>
    </citation>
    <scope>NUCLEOTIDE SEQUENCE [LARGE SCALE GENOMIC DNA]</scope>
</reference>
<keyword evidence="2" id="KW-1185">Reference proteome</keyword>
<sequence length="181" mass="20577">MPTLAESRAEVILSISNPFDEAIPMNPNTIPLLRVSELRRPIVGARVIRFTLHWMSSIEGARAAKNGNATRAAVGPGNPSGFRARLVFLYSRNGNVRYRLRLLVRYTQRIYSDLQVQYNSAFRVLMELLRFCSGSGMFLEAQTDDFNAIIRKRIAFTMERLCNNPNGVLNIMVVRWVCLIL</sequence>